<reference evidence="1 2" key="1">
    <citation type="submission" date="2017-04" db="EMBL/GenBank/DDBJ databases">
        <authorList>
            <person name="Afonso C.L."/>
            <person name="Miller P.J."/>
            <person name="Scott M.A."/>
            <person name="Spackman E."/>
            <person name="Goraichik I."/>
            <person name="Dimitrov K.M."/>
            <person name="Suarez D.L."/>
            <person name="Swayne D.E."/>
        </authorList>
    </citation>
    <scope>NUCLEOTIDE SEQUENCE [LARGE SCALE GENOMIC DNA]</scope>
    <source>
        <strain evidence="1 2">DSM 43828</strain>
    </source>
</reference>
<dbReference type="EMBL" id="FWXV01000006">
    <property type="protein sequence ID" value="SMD20455.1"/>
    <property type="molecule type" value="Genomic_DNA"/>
</dbReference>
<organism evidence="1 2">
    <name type="scientific">Kibdelosporangium aridum</name>
    <dbReference type="NCBI Taxonomy" id="2030"/>
    <lineage>
        <taxon>Bacteria</taxon>
        <taxon>Bacillati</taxon>
        <taxon>Actinomycetota</taxon>
        <taxon>Actinomycetes</taxon>
        <taxon>Pseudonocardiales</taxon>
        <taxon>Pseudonocardiaceae</taxon>
        <taxon>Kibdelosporangium</taxon>
    </lineage>
</organism>
<accession>A0A1W2FEI4</accession>
<name>A0A1W2FEI4_KIBAR</name>
<keyword evidence="2" id="KW-1185">Reference proteome</keyword>
<evidence type="ECO:0000313" key="1">
    <source>
        <dbReference type="EMBL" id="SMD20455.1"/>
    </source>
</evidence>
<dbReference type="Proteomes" id="UP000192674">
    <property type="component" value="Unassembled WGS sequence"/>
</dbReference>
<gene>
    <name evidence="1" type="ORF">SAMN05661093_06435</name>
</gene>
<protein>
    <submittedName>
        <fullName evidence="1">Uncharacterized protein</fullName>
    </submittedName>
</protein>
<sequence>MAYQHLYGWPTGVDPATRRLVLAVSENVNAIVMRAELGVETQSLLSQQMLAGPVIALPGDCPDWIFLTGPATSISTRTLSALSHLGVRLQKLGTFIPLPPSRLDSGVVRWASGPTVGRDLPPWTAVLAATRSASTSPMCGVR</sequence>
<dbReference type="AlphaFoldDB" id="A0A1W2FEI4"/>
<evidence type="ECO:0000313" key="2">
    <source>
        <dbReference type="Proteomes" id="UP000192674"/>
    </source>
</evidence>
<proteinExistence type="predicted"/>